<keyword evidence="12" id="KW-0548">Nucleotidyltransferase</keyword>
<dbReference type="GO" id="GO:0003968">
    <property type="term" value="F:RNA-directed RNA polymerase activity"/>
    <property type="evidence" value="ECO:0007669"/>
    <property type="project" value="UniProtKB-KW"/>
</dbReference>
<comment type="similarity">
    <text evidence="2 12">Belongs to the paramyxovirus L protein family.</text>
</comment>
<dbReference type="InterPro" id="IPR016269">
    <property type="entry name" value="RNA-dir_pol_paramyxovirus"/>
</dbReference>
<evidence type="ECO:0000259" key="13">
    <source>
        <dbReference type="PROSITE" id="PS50526"/>
    </source>
</evidence>
<dbReference type="EC" id="2.7.7.88" evidence="12"/>
<evidence type="ECO:0000256" key="8">
    <source>
        <dbReference type="ARBA" id="ARBA00024499"/>
    </source>
</evidence>
<comment type="subcellular location">
    <subcellularLocation>
        <location evidence="12">Virion</location>
    </subcellularLocation>
    <subcellularLocation>
        <location evidence="12">Host cytoplasm</location>
    </subcellularLocation>
</comment>
<dbReference type="GO" id="GO:0004482">
    <property type="term" value="F:mRNA 5'-cap (guanine-N7-)-methyltransferase activity"/>
    <property type="evidence" value="ECO:0007669"/>
    <property type="project" value="InterPro"/>
</dbReference>
<dbReference type="EC" id="2.1.1.-" evidence="12"/>
<evidence type="ECO:0000256" key="1">
    <source>
        <dbReference type="ARBA" id="ARBA00003132"/>
    </source>
</evidence>
<name>A0A894KJ24_9VIRU</name>
<keyword evidence="12" id="KW-0946">Virion</keyword>
<evidence type="ECO:0000256" key="4">
    <source>
        <dbReference type="ARBA" id="ARBA00022691"/>
    </source>
</evidence>
<comment type="function">
    <text evidence="1 12">RNA-directed RNA polymerase that catalyzes the replication of viral genomic RNA. The template is composed of the viral RNA tightly encapsidated by the nucleoprotein (N). The replicase mode is dependent on intracellular N protein concentration. In this mode, the polymerase replicates the whole viral genome without recognizing transcriptional signals, and the replicated genome is not caped or polyadenylated.</text>
</comment>
<dbReference type="GO" id="GO:0005524">
    <property type="term" value="F:ATP binding"/>
    <property type="evidence" value="ECO:0007669"/>
    <property type="project" value="UniProtKB-KW"/>
</dbReference>
<accession>A0A894KJ24</accession>
<reference evidence="15" key="1">
    <citation type="journal article" date="2020" name="bioRxiv">
        <title>Single mosquito metatranscriptomics identifies vectors, emerging pathogens and reservoirs in one assay.</title>
        <authorList>
            <person name="Batson J."/>
            <person name="Dudas G."/>
            <person name="Haas-Stapleton E."/>
            <person name="Kistler A.L."/>
            <person name="Li L.M."/>
            <person name="Logan P."/>
            <person name="Ratnasiri K."/>
            <person name="Retallack H."/>
        </authorList>
    </citation>
    <scope>NUCLEOTIDE SEQUENCE</scope>
    <source>
        <strain evidence="15">CMS001_031_ALCO</strain>
    </source>
</reference>
<comment type="catalytic activity">
    <reaction evidence="8 12">
        <text>a 5'-end (5'-triphosphoguanosine)-(2'-O-methyladenylyl)-adenylyl-cytidylyl-adenosine in mRNA + S-adenosyl-L-methionine = a 5'-end (N(7)-methyl 5'-triphosphoguanosine)-(2'-O-methyladenylyl)-adenylyl-cytidylyl-adenosine in mRNA + S-adenosyl-L-homocysteine</text>
        <dbReference type="Rhea" id="RHEA:65440"/>
        <dbReference type="Rhea" id="RHEA-COMP:16798"/>
        <dbReference type="Rhea" id="RHEA-COMP:16801"/>
        <dbReference type="ChEBI" id="CHEBI:57856"/>
        <dbReference type="ChEBI" id="CHEBI:59789"/>
        <dbReference type="ChEBI" id="CHEBI:156482"/>
        <dbReference type="ChEBI" id="CHEBI:156483"/>
    </reaction>
</comment>
<keyword evidence="12 15" id="KW-0696">RNA-directed RNA polymerase</keyword>
<dbReference type="GO" id="GO:0030430">
    <property type="term" value="C:host cell cytoplasm"/>
    <property type="evidence" value="ECO:0007669"/>
    <property type="project" value="UniProtKB-SubCell"/>
</dbReference>
<feature type="domain" description="RdRp catalytic" evidence="13">
    <location>
        <begin position="609"/>
        <end position="801"/>
    </location>
</feature>
<keyword evidence="12" id="KW-0547">Nucleotide-binding</keyword>
<dbReference type="EC" id="2.7.7.48" evidence="12"/>
<organism evidence="15">
    <name type="scientific">Canya virus</name>
    <dbReference type="NCBI Taxonomy" id="2800909"/>
    <lineage>
        <taxon>Viruses</taxon>
        <taxon>Riboviria</taxon>
    </lineage>
</organism>
<keyword evidence="12" id="KW-0067">ATP-binding</keyword>
<keyword evidence="12" id="KW-0693">Viral RNA replication</keyword>
<dbReference type="InterPro" id="IPR026890">
    <property type="entry name" value="Mononeg_mRNAcap"/>
</dbReference>
<keyword evidence="12" id="KW-1035">Host cytoplasm</keyword>
<comment type="catalytic activity">
    <reaction evidence="10">
        <text>a 5'-end (5'-triphosphoguanosine)-adenylyl-adenylyl-cytidylyl-adenosine in mRNA + 2 S-adenosyl-L-methionine = a 5'-end (N(7)-methyl 5'-triphosphoguanosine)-(2'-O-methyladenylyl)-adenylyl-cytidylyl-adenosine in mRNA + 2 S-adenosyl-L-homocysteine + H(+)</text>
        <dbReference type="Rhea" id="RHEA:65376"/>
        <dbReference type="Rhea" id="RHEA-COMP:16797"/>
        <dbReference type="Rhea" id="RHEA-COMP:16798"/>
        <dbReference type="ChEBI" id="CHEBI:15378"/>
        <dbReference type="ChEBI" id="CHEBI:57856"/>
        <dbReference type="ChEBI" id="CHEBI:59789"/>
        <dbReference type="ChEBI" id="CHEBI:156483"/>
        <dbReference type="ChEBI" id="CHEBI:156484"/>
        <dbReference type="EC" id="2.1.1.375"/>
    </reaction>
</comment>
<keyword evidence="4 12" id="KW-0949">S-adenosyl-L-methionine</keyword>
<evidence type="ECO:0000256" key="11">
    <source>
        <dbReference type="ARBA" id="ARBA00048548"/>
    </source>
</evidence>
<evidence type="ECO:0000256" key="6">
    <source>
        <dbReference type="ARBA" id="ARBA00023268"/>
    </source>
</evidence>
<comment type="catalytic activity">
    <reaction evidence="11 12">
        <text>GTP + H2O = GDP + phosphate + H(+)</text>
        <dbReference type="Rhea" id="RHEA:19669"/>
        <dbReference type="ChEBI" id="CHEBI:15377"/>
        <dbReference type="ChEBI" id="CHEBI:15378"/>
        <dbReference type="ChEBI" id="CHEBI:37565"/>
        <dbReference type="ChEBI" id="CHEBI:43474"/>
        <dbReference type="ChEBI" id="CHEBI:58189"/>
    </reaction>
</comment>
<keyword evidence="6" id="KW-0511">Multifunctional enzyme</keyword>
<evidence type="ECO:0000256" key="5">
    <source>
        <dbReference type="ARBA" id="ARBA00022801"/>
    </source>
</evidence>
<proteinExistence type="inferred from homology"/>
<evidence type="ECO:0000256" key="9">
    <source>
        <dbReference type="ARBA" id="ARBA00047332"/>
    </source>
</evidence>
<dbReference type="EMBL" id="MW434766">
    <property type="protein sequence ID" value="QRW41713.1"/>
    <property type="molecule type" value="Genomic_RNA"/>
</dbReference>
<evidence type="ECO:0000256" key="2">
    <source>
        <dbReference type="ARBA" id="ARBA00007934"/>
    </source>
</evidence>
<dbReference type="InterPro" id="IPR025786">
    <property type="entry name" value="Mononega_L_MeTrfase"/>
</dbReference>
<comment type="catalytic activity">
    <reaction evidence="7">
        <text>a 5'-end triphospho-adenylyl-adenylyl-cytidylyl-adenosine in mRNA + GDP + H(+) = a 5'-end (5'-triphosphoguanosine)-adenylyl-adenylyl-cytidylyl-adenosine in mRNA + diphosphate</text>
        <dbReference type="Rhea" id="RHEA:65436"/>
        <dbReference type="Rhea" id="RHEA-COMP:16797"/>
        <dbReference type="Rhea" id="RHEA-COMP:16799"/>
        <dbReference type="ChEBI" id="CHEBI:15378"/>
        <dbReference type="ChEBI" id="CHEBI:33019"/>
        <dbReference type="ChEBI" id="CHEBI:58189"/>
        <dbReference type="ChEBI" id="CHEBI:156484"/>
        <dbReference type="ChEBI" id="CHEBI:156503"/>
        <dbReference type="EC" id="2.7.7.88"/>
    </reaction>
</comment>
<evidence type="ECO:0000256" key="12">
    <source>
        <dbReference type="PIRNR" id="PIRNR000830"/>
    </source>
</evidence>
<dbReference type="EC" id="3.6.1.-" evidence="12"/>
<sequence length="2099" mass="240025">MSISSLNSVFGVDEDSSVPRSQNCPRIDLHLNSPILSVMNTLFIDAVKLYPKTSYDPGLSTTDVSYVRLPSAVSKPVGSLLSICGGKNKFLDKLNNNIYEFVHHVFAYTYTPQTISNKWLPNKSTLLSDVLMNIIRAYDERLINEFSPSESVTFTDQESSIYSVKMVLEDIRDLICRKAENKSDEWSLVPFPSSMYKALLVSRSMTIVMKTQKSVSMQHTATYSTMTKVLSDCTSVYLCNYEHLLCILDTMIGRLYSMYSHRLLHDKFLFKVPTSQLTDIYRCFDAGLITHGNQTYNQIKNFESLVFSIIIQKNDVTNIKNEFHEYLIKSSREDGFELIDKMDSLLQELNVYQLAEVFGIYRHWGHPIVDEVAGCKKVQDIIKTRRVADREALDEINGNLVKQLVVEFISQHNRWPHCDTSRLDPDSPLINLVRSNDRNLNDYEMNIPMSQWAKLRVISELEMDYHIDYTDLLNDKAIAPLASENQSTYHNQMSGITTEKPTTTRRVLSEIMQRTKLSVKEICLMIMSRQIPRDWWIIKLSPKEREVNIKPRLFAMMVLEMRLYFCVIESNISKKVFKYFPQQSMTLDEEKLSRRLINMSSTRNASQYLEVTVGVDFKSWNIHWSMFNTQDTAVLLDDWFGTPGLFTFGHQFFSGSEVSLSSKFLIPEKYMSKEHSHRVLDADLYCWNNHLGGLEGIMQKMWTLITIGILLVVESRTGIKSTIIGQGDNQVCKLRIPVTDDTVTDQRQLLLKHQNVIRTAKAKFLETLGDISDRIGIELKPLESWASDSTMIYSKEIYINGANASQLMKRESRTMADPNDDYPTCGVRLGTIQSSGYSAAQKSYVMAIPWLVSQVETGLTLLRDVRVASKLSKQKELMNQILNVLETKPALTFFFLTNVEFTGIPLLSLLEYEFRGHPDPFTTYTTLLSILSTSTTGTDKIREIATKIRVWLHRGLYKLGSGSSELLVCNPTATNIWTPTPLSRTFKDEVFHFISTNSKNKDIKELFNATTKDYDDSFFKYLATSTPLYPRLLNVIATHSPTGSRLYMISKFTNTKTVQAMSQGGVKFGSTTMIQQSDTEFYKHIMTLYISILKVSDYNQDELICPTLLADRVRHHSFRELLNGRKIIGVTMPHPAHILKIRYDDLSESDQYISIFAPNKFRFDNLLEAGNQPAFVGTKTREKTSGKIVTISGRSRPFDDACRLKRVQQWAVDPDSPMYNFIDNLITCRTNVPHDVIGSMSGVSYFGSHIHRVGDAATKKETKNNLRHSVTTWFALSSDKLGLTARGGDDFNIQVSGLYHFLIRDIIKYCVHDTSYEFYYMRGYRTNDCCHEAYDNAPTSTDALGPMPAINNNNPLLYADILEFQKLVTVQSSLVEYDTHISAADAVGYYMMSRFKGITSQSIVTSQGVKAPYVTRLSMSEVLNIGLSSLVKSFAKYLYLYIGDKYSVTRVLLSDMQADLWCGLAELCLMPTILEQLVCLLRIDGVENCYKTSNKITRLLNELLIKEMDRIHELPNKHTVYHSVKFFLLTNVKFASIFLMWWFYIKLMIHIDDKYYKEVKYYMLGTSRVVQDWNDTMRIALASICSSDQSRTLWSAITTSHKIRMMKHPPEYYFKNPDYLPQTIETPITLPAARYINHETVSSIACSEYPVPKVAFVCRMAQINKPIPVSELYISPDSIELIPKSRTDQIGRLYGTLSTAYLKYMQIVIKENIVFDNDIICTADGEAGLAHALSVYSGRNIYYNSLQSRDIQTQRYESFVPGSFLLARDKIKSHQHSLIYGGDLTDDVYLTRFIETLPQNAALMTCDANISGLHDLDTRVKLIVALIKIVNHRYPQALIVKIYLDNPLMIAAEISIWRNYYIDVSLITPVCSSNENRECFLVCRVLRVGIDSIICPEGFLILEEDYMKYLRYLRSYQSVRTGSIYPYAWTHKQTLLSLLSLGEQLGYHSNLNHNLFLLTCTMPPNNLRPGDVKEWLTVCTKSKRQNIQTIVTSFAMLSSDRGNKIPWSSTLGLSMSPSISVTLERDTTALICCQVLSAVLEQPNLEEAKSSYLSAIRTLPNKVKIQGRTVFDYTLHDIVKWESRFLKPLWRVWGHVNFK</sequence>
<dbReference type="PROSITE" id="PS50526">
    <property type="entry name" value="RDRP_SSRNA_NEG_NONSEG"/>
    <property type="match status" value="1"/>
</dbReference>
<feature type="domain" description="Mononegavirus-type SAM-dependent 2'-O-MTase" evidence="14">
    <location>
        <begin position="1692"/>
        <end position="1882"/>
    </location>
</feature>
<dbReference type="GO" id="GO:0016787">
    <property type="term" value="F:hydrolase activity"/>
    <property type="evidence" value="ECO:0007669"/>
    <property type="project" value="UniProtKB-KW"/>
</dbReference>
<dbReference type="Pfam" id="PF14318">
    <property type="entry name" value="Mononeg_mRNAcap"/>
    <property type="match status" value="1"/>
</dbReference>
<keyword evidence="3 12" id="KW-0489">Methyltransferase</keyword>
<evidence type="ECO:0000256" key="10">
    <source>
        <dbReference type="ARBA" id="ARBA00047370"/>
    </source>
</evidence>
<dbReference type="InterPro" id="IPR014023">
    <property type="entry name" value="Mononeg_RNA_pol_cat"/>
</dbReference>
<keyword evidence="12" id="KW-0506">mRNA capping</keyword>
<comment type="function">
    <text evidence="12">RNA-directed RNA polymerase that catalyzes the transcription of viral mRNAs, their capping and polyadenylation. The template is composed of the viral RNA tightly encapsidated by the nucleoprotein (N). The viral polymerase binds to the genomic RNA at the 3' leader promoter, and transcribes subsequently all viral mRNAs with a decreasing efficiency. The first gene is the most transcribed, and the last the least transcribed. The viral phosphoprotein acts as a processivity factor. Capping is concomitant with initiation of mRNA transcription. Indeed, a GDP polyribonucleotidyl transferase (PRNTase) adds the cap structure when the nascent RNA chain length has reached few nucleotides. Ribose 2'-O methylation of viral mRNA cap precedes and facilitates subsequent guanine-N-7 methylation, both activities being carried by the viral polymerase. Polyadenylation of mRNAs occur by a stuttering mechanism at a slipery stop site present at the end viral genes. After finishing transcription of a mRNA, the polymerase can resume transcription of the downstream gene.</text>
</comment>
<comment type="catalytic activity">
    <reaction evidence="12">
        <text>RNA(n) + a ribonucleoside 5'-triphosphate = RNA(n+1) + diphosphate</text>
        <dbReference type="Rhea" id="RHEA:21248"/>
        <dbReference type="Rhea" id="RHEA-COMP:14527"/>
        <dbReference type="Rhea" id="RHEA-COMP:17342"/>
        <dbReference type="ChEBI" id="CHEBI:33019"/>
        <dbReference type="ChEBI" id="CHEBI:61557"/>
        <dbReference type="ChEBI" id="CHEBI:140395"/>
        <dbReference type="EC" id="2.7.7.48"/>
    </reaction>
</comment>
<evidence type="ECO:0000256" key="7">
    <source>
        <dbReference type="ARBA" id="ARBA00024494"/>
    </source>
</evidence>
<keyword evidence="12" id="KW-0507">mRNA processing</keyword>
<dbReference type="Pfam" id="PF00946">
    <property type="entry name" value="Mononeg_RNA_pol"/>
    <property type="match status" value="1"/>
</dbReference>
<keyword evidence="5" id="KW-0378">Hydrolase</keyword>
<protein>
    <recommendedName>
        <fullName evidence="12">RNA-directed RNA polymerase L</fullName>
        <shortName evidence="12">Protein L</shortName>
    </recommendedName>
    <alternativeName>
        <fullName evidence="12">Large structural protein</fullName>
    </alternativeName>
    <alternativeName>
        <fullName evidence="12">Replicase</fullName>
    </alternativeName>
    <alternativeName>
        <fullName evidence="12">Transcriptase</fullName>
    </alternativeName>
    <domain>
        <recommendedName>
            <fullName evidence="12">RNA-directed RNA polymerase</fullName>
            <ecNumber evidence="12">2.7.7.48</ecNumber>
        </recommendedName>
    </domain>
    <domain>
        <recommendedName>
            <fullName evidence="12">GTP phosphohydrolase</fullName>
            <ecNumber evidence="12">3.6.1.-</ecNumber>
        </recommendedName>
    </domain>
    <domain>
        <recommendedName>
            <fullName evidence="12">GDP polyribonucleotidyltransferase</fullName>
            <ecNumber evidence="12">2.7.7.88</ecNumber>
        </recommendedName>
        <alternativeName>
            <fullName evidence="12">PRNTase</fullName>
        </alternativeName>
    </domain>
    <domain>
        <recommendedName>
            <fullName evidence="12">mRNA (nucleoside-2'-O-)-methyltransferase</fullName>
            <shortName evidence="12">N1-2'-O-MTase</shortName>
            <ecNumber evidence="12">2.1.1.-</ecNumber>
        </recommendedName>
    </domain>
    <domain>
        <recommendedName>
            <fullName evidence="12">mRNA (guanine-N(7)-)-methyltransferase</fullName>
            <shortName evidence="12">G-N7-MTase</shortName>
        </recommendedName>
    </domain>
</protein>
<dbReference type="PIRSF" id="PIRSF000830">
    <property type="entry name" value="RNA_pol_ParamyxoV"/>
    <property type="match status" value="1"/>
</dbReference>
<evidence type="ECO:0000313" key="15">
    <source>
        <dbReference type="EMBL" id="QRW41713.1"/>
    </source>
</evidence>
<evidence type="ECO:0000259" key="14">
    <source>
        <dbReference type="PROSITE" id="PS51590"/>
    </source>
</evidence>
<keyword evidence="12" id="KW-0808">Transferase</keyword>
<dbReference type="GO" id="GO:0044423">
    <property type="term" value="C:virion component"/>
    <property type="evidence" value="ECO:0007669"/>
    <property type="project" value="UniProtKB-KW"/>
</dbReference>
<evidence type="ECO:0000256" key="3">
    <source>
        <dbReference type="ARBA" id="ARBA00022603"/>
    </source>
</evidence>
<comment type="catalytic activity">
    <reaction evidence="9 12">
        <text>a 5'-end (5'-triphosphoguanosine)-adenylyl-adenylyl-cytidylyl-adenosine in mRNA + S-adenosyl-L-methionine = a 5'-end (5'-triphosphoguanosine)-(2'-O-methyladenylyl)-adenylyl-cytidylyl-adenosine in mRNA + S-adenosyl-L-homocysteine + H(+)</text>
        <dbReference type="Rhea" id="RHEA:65380"/>
        <dbReference type="Rhea" id="RHEA-COMP:16797"/>
        <dbReference type="Rhea" id="RHEA-COMP:16801"/>
        <dbReference type="ChEBI" id="CHEBI:15378"/>
        <dbReference type="ChEBI" id="CHEBI:57856"/>
        <dbReference type="ChEBI" id="CHEBI:59789"/>
        <dbReference type="ChEBI" id="CHEBI:156482"/>
        <dbReference type="ChEBI" id="CHEBI:156484"/>
    </reaction>
</comment>
<dbReference type="PROSITE" id="PS51590">
    <property type="entry name" value="SAM_MT_MNV_L"/>
    <property type="match status" value="1"/>
</dbReference>